<sequence>MRRIVIGGDVVEVSRGLGTLKNSSIARGDGKIEYLKTVTFVNLHTNCRKNYANNLSITAFKRRLEEPSISISPHKKKISSNNFNVTGSLRWILDLEKVFKPRWTNGTA</sequence>
<proteinExistence type="predicted"/>
<dbReference type="EMBL" id="JAQQBS010000001">
    <property type="protein sequence ID" value="KAK0177145.1"/>
    <property type="molecule type" value="Genomic_DNA"/>
</dbReference>
<comment type="caution">
    <text evidence="1">The sequence shown here is derived from an EMBL/GenBank/DDBJ whole genome shotgun (WGS) entry which is preliminary data.</text>
</comment>
<accession>A0AA39KX98</accession>
<reference evidence="1" key="2">
    <citation type="submission" date="2023-03" db="EMBL/GenBank/DDBJ databases">
        <authorList>
            <person name="Inwood S.N."/>
            <person name="Skelly J.G."/>
            <person name="Guhlin J."/>
            <person name="Harrop T.W.R."/>
            <person name="Goldson S.G."/>
            <person name="Dearden P.K."/>
        </authorList>
    </citation>
    <scope>NUCLEOTIDE SEQUENCE</scope>
    <source>
        <strain evidence="1">Irish</strain>
        <tissue evidence="1">Whole body</tissue>
    </source>
</reference>
<gene>
    <name evidence="1" type="ORF">PV328_001224</name>
</gene>
<dbReference type="AlphaFoldDB" id="A0AA39KX98"/>
<dbReference type="Proteomes" id="UP001168990">
    <property type="component" value="Unassembled WGS sequence"/>
</dbReference>
<organism evidence="1 2">
    <name type="scientific">Microctonus aethiopoides</name>
    <dbReference type="NCBI Taxonomy" id="144406"/>
    <lineage>
        <taxon>Eukaryota</taxon>
        <taxon>Metazoa</taxon>
        <taxon>Ecdysozoa</taxon>
        <taxon>Arthropoda</taxon>
        <taxon>Hexapoda</taxon>
        <taxon>Insecta</taxon>
        <taxon>Pterygota</taxon>
        <taxon>Neoptera</taxon>
        <taxon>Endopterygota</taxon>
        <taxon>Hymenoptera</taxon>
        <taxon>Apocrita</taxon>
        <taxon>Ichneumonoidea</taxon>
        <taxon>Braconidae</taxon>
        <taxon>Euphorinae</taxon>
        <taxon>Microctonus</taxon>
    </lineage>
</organism>
<keyword evidence="2" id="KW-1185">Reference proteome</keyword>
<name>A0AA39KX98_9HYME</name>
<evidence type="ECO:0000313" key="1">
    <source>
        <dbReference type="EMBL" id="KAK0177145.1"/>
    </source>
</evidence>
<reference evidence="1" key="1">
    <citation type="journal article" date="2023" name="bioRxiv">
        <title>Scaffold-level genome assemblies of two parasitoid biocontrol wasps reveal the parthenogenesis mechanism and an associated novel virus.</title>
        <authorList>
            <person name="Inwood S."/>
            <person name="Skelly J."/>
            <person name="Guhlin J."/>
            <person name="Harrop T."/>
            <person name="Goldson S."/>
            <person name="Dearden P."/>
        </authorList>
    </citation>
    <scope>NUCLEOTIDE SEQUENCE</scope>
    <source>
        <strain evidence="1">Irish</strain>
        <tissue evidence="1">Whole body</tissue>
    </source>
</reference>
<protein>
    <submittedName>
        <fullName evidence="1">Uncharacterized protein</fullName>
    </submittedName>
</protein>
<evidence type="ECO:0000313" key="2">
    <source>
        <dbReference type="Proteomes" id="UP001168990"/>
    </source>
</evidence>